<name>X1MKI4_9ZZZZ</name>
<feature type="non-terminal residue" evidence="1">
    <location>
        <position position="79"/>
    </location>
</feature>
<comment type="caution">
    <text evidence="1">The sequence shown here is derived from an EMBL/GenBank/DDBJ whole genome shotgun (WGS) entry which is preliminary data.</text>
</comment>
<evidence type="ECO:0000313" key="1">
    <source>
        <dbReference type="EMBL" id="GAI18556.1"/>
    </source>
</evidence>
<gene>
    <name evidence="1" type="ORF">S06H3_34674</name>
</gene>
<dbReference type="Gene3D" id="3.40.1010.10">
    <property type="entry name" value="Cobalt-precorrin-4 Transmethylase, Domain 1"/>
    <property type="match status" value="1"/>
</dbReference>
<sequence length="79" mass="9019">MDLDDLIMAGTLYLIPVTLGDSPVHHVIPAYVLELLDRLDHFIVEDLRSARRYLKRAGVAKAIDDLSFYPLNEHTKDKD</sequence>
<protein>
    <submittedName>
        <fullName evidence="1">Uncharacterized protein</fullName>
    </submittedName>
</protein>
<dbReference type="GO" id="GO:0008168">
    <property type="term" value="F:methyltransferase activity"/>
    <property type="evidence" value="ECO:0007669"/>
    <property type="project" value="InterPro"/>
</dbReference>
<organism evidence="1">
    <name type="scientific">marine sediment metagenome</name>
    <dbReference type="NCBI Taxonomy" id="412755"/>
    <lineage>
        <taxon>unclassified sequences</taxon>
        <taxon>metagenomes</taxon>
        <taxon>ecological metagenomes</taxon>
    </lineage>
</organism>
<dbReference type="SUPFAM" id="SSF53790">
    <property type="entry name" value="Tetrapyrrole methylase"/>
    <property type="match status" value="1"/>
</dbReference>
<dbReference type="EMBL" id="BARV01020838">
    <property type="protein sequence ID" value="GAI18556.1"/>
    <property type="molecule type" value="Genomic_DNA"/>
</dbReference>
<reference evidence="1" key="1">
    <citation type="journal article" date="2014" name="Front. Microbiol.">
        <title>High frequency of phylogenetically diverse reductive dehalogenase-homologous genes in deep subseafloor sedimentary metagenomes.</title>
        <authorList>
            <person name="Kawai M."/>
            <person name="Futagami T."/>
            <person name="Toyoda A."/>
            <person name="Takaki Y."/>
            <person name="Nishi S."/>
            <person name="Hori S."/>
            <person name="Arai W."/>
            <person name="Tsubouchi T."/>
            <person name="Morono Y."/>
            <person name="Uchiyama I."/>
            <person name="Ito T."/>
            <person name="Fujiyama A."/>
            <person name="Inagaki F."/>
            <person name="Takami H."/>
        </authorList>
    </citation>
    <scope>NUCLEOTIDE SEQUENCE</scope>
    <source>
        <strain evidence="1">Expedition CK06-06</strain>
    </source>
</reference>
<accession>X1MKI4</accession>
<dbReference type="InterPro" id="IPR014777">
    <property type="entry name" value="4pyrrole_Mease_sub1"/>
</dbReference>
<proteinExistence type="predicted"/>
<dbReference type="AlphaFoldDB" id="X1MKI4"/>
<dbReference type="InterPro" id="IPR035996">
    <property type="entry name" value="4pyrrol_Methylase_sf"/>
</dbReference>